<organism evidence="2 3">
    <name type="scientific">Geodia barretti</name>
    <name type="common">Barrett's horny sponge</name>
    <dbReference type="NCBI Taxonomy" id="519541"/>
    <lineage>
        <taxon>Eukaryota</taxon>
        <taxon>Metazoa</taxon>
        <taxon>Porifera</taxon>
        <taxon>Demospongiae</taxon>
        <taxon>Heteroscleromorpha</taxon>
        <taxon>Tetractinellida</taxon>
        <taxon>Astrophorina</taxon>
        <taxon>Geodiidae</taxon>
        <taxon>Geodia</taxon>
    </lineage>
</organism>
<keyword evidence="1" id="KW-0732">Signal</keyword>
<sequence length="74" mass="8460">MWIFVVTLLMATETVANNVTFESLTSIANEITQLPAIYRCKNDTEIAYGHHGECLLQTQLRIIFRMGMVTIVHF</sequence>
<evidence type="ECO:0000313" key="3">
    <source>
        <dbReference type="Proteomes" id="UP001174909"/>
    </source>
</evidence>
<keyword evidence="3" id="KW-1185">Reference proteome</keyword>
<comment type="caution">
    <text evidence="2">The sequence shown here is derived from an EMBL/GenBank/DDBJ whole genome shotgun (WGS) entry which is preliminary data.</text>
</comment>
<dbReference type="AlphaFoldDB" id="A0AA35R6M5"/>
<gene>
    <name evidence="2" type="ORF">GBAR_LOCUS4084</name>
</gene>
<dbReference type="EMBL" id="CASHTH010000580">
    <property type="protein sequence ID" value="CAI8005168.1"/>
    <property type="molecule type" value="Genomic_DNA"/>
</dbReference>
<dbReference type="Proteomes" id="UP001174909">
    <property type="component" value="Unassembled WGS sequence"/>
</dbReference>
<proteinExistence type="predicted"/>
<evidence type="ECO:0000313" key="2">
    <source>
        <dbReference type="EMBL" id="CAI8005168.1"/>
    </source>
</evidence>
<accession>A0AA35R6M5</accession>
<protein>
    <recommendedName>
        <fullName evidence="4">Secreted protein</fullName>
    </recommendedName>
</protein>
<name>A0AA35R6M5_GEOBA</name>
<feature type="chain" id="PRO_5041232629" description="Secreted protein" evidence="1">
    <location>
        <begin position="17"/>
        <end position="74"/>
    </location>
</feature>
<evidence type="ECO:0008006" key="4">
    <source>
        <dbReference type="Google" id="ProtNLM"/>
    </source>
</evidence>
<feature type="signal peptide" evidence="1">
    <location>
        <begin position="1"/>
        <end position="16"/>
    </location>
</feature>
<reference evidence="2" key="1">
    <citation type="submission" date="2023-03" db="EMBL/GenBank/DDBJ databases">
        <authorList>
            <person name="Steffen K."/>
            <person name="Cardenas P."/>
        </authorList>
    </citation>
    <scope>NUCLEOTIDE SEQUENCE</scope>
</reference>
<evidence type="ECO:0000256" key="1">
    <source>
        <dbReference type="SAM" id="SignalP"/>
    </source>
</evidence>